<protein>
    <submittedName>
        <fullName evidence="1">Uncharacterized protein</fullName>
    </submittedName>
</protein>
<dbReference type="AlphaFoldDB" id="A0A1F4U3V8"/>
<gene>
    <name evidence="1" type="ORF">A2438_08190</name>
</gene>
<comment type="caution">
    <text evidence="1">The sequence shown here is derived from an EMBL/GenBank/DDBJ whole genome shotgun (WGS) entry which is preliminary data.</text>
</comment>
<proteinExistence type="predicted"/>
<dbReference type="EMBL" id="MEUJ01000008">
    <property type="protein sequence ID" value="OGC39520.1"/>
    <property type="molecule type" value="Genomic_DNA"/>
</dbReference>
<accession>A0A1F4U3V8</accession>
<evidence type="ECO:0000313" key="2">
    <source>
        <dbReference type="Proteomes" id="UP000179242"/>
    </source>
</evidence>
<dbReference type="Proteomes" id="UP000179242">
    <property type="component" value="Unassembled WGS sequence"/>
</dbReference>
<sequence>MAREKMHAVAVTSQKSDEIQKKTDGLKTFESALKSMEDVAQLSSTVASRVDQVRGESVGQKIITRMGINPAALKEKYKEYFRSSKSHNLLLERFMAHVKLSGLNSLFSLAGISSQEIEEIKSEVKAEALSEIEQKIAQDWAYAKAMIEIMG</sequence>
<organism evidence="1 2">
    <name type="scientific">candidate division WOR-1 bacterium RIFOXYC2_FULL_46_14</name>
    <dbReference type="NCBI Taxonomy" id="1802587"/>
    <lineage>
        <taxon>Bacteria</taxon>
        <taxon>Bacillati</taxon>
        <taxon>Saganbacteria</taxon>
    </lineage>
</organism>
<evidence type="ECO:0000313" key="1">
    <source>
        <dbReference type="EMBL" id="OGC39520.1"/>
    </source>
</evidence>
<name>A0A1F4U3V8_UNCSA</name>
<reference evidence="1 2" key="1">
    <citation type="journal article" date="2016" name="Nat. Commun.">
        <title>Thousands of microbial genomes shed light on interconnected biogeochemical processes in an aquifer system.</title>
        <authorList>
            <person name="Anantharaman K."/>
            <person name="Brown C.T."/>
            <person name="Hug L.A."/>
            <person name="Sharon I."/>
            <person name="Castelle C.J."/>
            <person name="Probst A.J."/>
            <person name="Thomas B.C."/>
            <person name="Singh A."/>
            <person name="Wilkins M.J."/>
            <person name="Karaoz U."/>
            <person name="Brodie E.L."/>
            <person name="Williams K.H."/>
            <person name="Hubbard S.S."/>
            <person name="Banfield J.F."/>
        </authorList>
    </citation>
    <scope>NUCLEOTIDE SEQUENCE [LARGE SCALE GENOMIC DNA]</scope>
</reference>